<keyword evidence="4" id="KW-0808">Transferase</keyword>
<evidence type="ECO:0000256" key="11">
    <source>
        <dbReference type="ARBA" id="ARBA00045805"/>
    </source>
</evidence>
<dbReference type="InterPro" id="IPR019786">
    <property type="entry name" value="Zinc_finger_PHD-type_CS"/>
</dbReference>
<dbReference type="Pfam" id="PF00628">
    <property type="entry name" value="PHD"/>
    <property type="match status" value="1"/>
</dbReference>
<dbReference type="GO" id="GO:0008270">
    <property type="term" value="F:zinc ion binding"/>
    <property type="evidence" value="ECO:0007669"/>
    <property type="project" value="UniProtKB-KW"/>
</dbReference>
<feature type="domain" description="MYST-type HAT" evidence="16">
    <location>
        <begin position="165"/>
        <end position="439"/>
    </location>
</feature>
<dbReference type="GO" id="GO:0004402">
    <property type="term" value="F:histone acetyltransferase activity"/>
    <property type="evidence" value="ECO:0007669"/>
    <property type="project" value="InterPro"/>
</dbReference>
<evidence type="ECO:0000256" key="6">
    <source>
        <dbReference type="ARBA" id="ARBA00022771"/>
    </source>
</evidence>
<proteinExistence type="inferred from homology"/>
<evidence type="ECO:0000259" key="16">
    <source>
        <dbReference type="PROSITE" id="PS51726"/>
    </source>
</evidence>
<dbReference type="GO" id="GO:0003682">
    <property type="term" value="F:chromatin binding"/>
    <property type="evidence" value="ECO:0007669"/>
    <property type="project" value="TreeGrafter"/>
</dbReference>
<keyword evidence="18" id="KW-1185">Reference proteome</keyword>
<dbReference type="InterPro" id="IPR001965">
    <property type="entry name" value="Znf_PHD"/>
</dbReference>
<feature type="domain" description="PHD-type" evidence="15">
    <location>
        <begin position="28"/>
        <end position="78"/>
    </location>
</feature>
<dbReference type="GO" id="GO:0031507">
    <property type="term" value="P:heterochromatin formation"/>
    <property type="evidence" value="ECO:0007669"/>
    <property type="project" value="UniProtKB-ARBA"/>
</dbReference>
<dbReference type="AlphaFoldDB" id="A0A9P6XDK2"/>
<dbReference type="Pfam" id="PF01853">
    <property type="entry name" value="MOZ_SAS"/>
    <property type="match status" value="1"/>
</dbReference>
<keyword evidence="10 14" id="KW-0539">Nucleus</keyword>
<comment type="subcellular location">
    <subcellularLocation>
        <location evidence="1 14">Nucleus</location>
    </subcellularLocation>
</comment>
<evidence type="ECO:0000313" key="18">
    <source>
        <dbReference type="Proteomes" id="UP000716291"/>
    </source>
</evidence>
<evidence type="ECO:0000256" key="12">
    <source>
        <dbReference type="PIRSR" id="PIRSR602717-51"/>
    </source>
</evidence>
<dbReference type="InterPro" id="IPR036388">
    <property type="entry name" value="WH-like_DNA-bd_sf"/>
</dbReference>
<dbReference type="Gene3D" id="1.10.10.10">
    <property type="entry name" value="Winged helix-like DNA-binding domain superfamily/Winged helix DNA-binding domain"/>
    <property type="match status" value="1"/>
</dbReference>
<keyword evidence="9" id="KW-0007">Acetylation</keyword>
<dbReference type="Gene3D" id="3.40.630.30">
    <property type="match status" value="1"/>
</dbReference>
<dbReference type="CDD" id="cd15545">
    <property type="entry name" value="PHD_BAZ2A_like"/>
    <property type="match status" value="1"/>
</dbReference>
<dbReference type="InterPro" id="IPR019787">
    <property type="entry name" value="Znf_PHD-finger"/>
</dbReference>
<evidence type="ECO:0000256" key="3">
    <source>
        <dbReference type="ARBA" id="ARBA00013184"/>
    </source>
</evidence>
<dbReference type="InterPro" id="IPR013083">
    <property type="entry name" value="Znf_RING/FYVE/PHD"/>
</dbReference>
<reference evidence="17" key="1">
    <citation type="journal article" date="2020" name="Microb. Genom.">
        <title>Genetic diversity of clinical and environmental Mucorales isolates obtained from an investigation of mucormycosis cases among solid organ transplant recipients.</title>
        <authorList>
            <person name="Nguyen M.H."/>
            <person name="Kaul D."/>
            <person name="Muto C."/>
            <person name="Cheng S.J."/>
            <person name="Richter R.A."/>
            <person name="Bruno V.M."/>
            <person name="Liu G."/>
            <person name="Beyhan S."/>
            <person name="Sundermann A.J."/>
            <person name="Mounaud S."/>
            <person name="Pasculle A.W."/>
            <person name="Nierman W.C."/>
            <person name="Driscoll E."/>
            <person name="Cumbie R."/>
            <person name="Clancy C.J."/>
            <person name="Dupont C.L."/>
        </authorList>
    </citation>
    <scope>NUCLEOTIDE SEQUENCE</scope>
    <source>
        <strain evidence="17">GL11</strain>
    </source>
</reference>
<accession>A0A9P6XDK2</accession>
<dbReference type="Gene3D" id="3.30.60.60">
    <property type="entry name" value="N-acetyl transferase-like"/>
    <property type="match status" value="1"/>
</dbReference>
<dbReference type="GO" id="GO:0003712">
    <property type="term" value="F:transcription coregulator activity"/>
    <property type="evidence" value="ECO:0007669"/>
    <property type="project" value="TreeGrafter"/>
</dbReference>
<dbReference type="InterPro" id="IPR011011">
    <property type="entry name" value="Znf_FYVE_PHD"/>
</dbReference>
<dbReference type="SUPFAM" id="SSF57903">
    <property type="entry name" value="FYVE/PHD zinc finger"/>
    <property type="match status" value="1"/>
</dbReference>
<dbReference type="PANTHER" id="PTHR10615:SF161">
    <property type="entry name" value="HISTONE ACETYLTRANSFERASE KAT7"/>
    <property type="match status" value="1"/>
</dbReference>
<evidence type="ECO:0000256" key="7">
    <source>
        <dbReference type="ARBA" id="ARBA00022833"/>
    </source>
</evidence>
<dbReference type="GO" id="GO:0006357">
    <property type="term" value="P:regulation of transcription by RNA polymerase II"/>
    <property type="evidence" value="ECO:0007669"/>
    <property type="project" value="TreeGrafter"/>
</dbReference>
<dbReference type="PANTHER" id="PTHR10615">
    <property type="entry name" value="HISTONE ACETYLTRANSFERASE"/>
    <property type="match status" value="1"/>
</dbReference>
<evidence type="ECO:0000256" key="5">
    <source>
        <dbReference type="ARBA" id="ARBA00022723"/>
    </source>
</evidence>
<comment type="catalytic activity">
    <reaction evidence="14">
        <text>L-lysyl-[protein] + acetyl-CoA = N(6)-acetyl-L-lysyl-[protein] + CoA + H(+)</text>
        <dbReference type="Rhea" id="RHEA:45948"/>
        <dbReference type="Rhea" id="RHEA-COMP:9752"/>
        <dbReference type="Rhea" id="RHEA-COMP:10731"/>
        <dbReference type="ChEBI" id="CHEBI:15378"/>
        <dbReference type="ChEBI" id="CHEBI:29969"/>
        <dbReference type="ChEBI" id="CHEBI:57287"/>
        <dbReference type="ChEBI" id="CHEBI:57288"/>
        <dbReference type="ChEBI" id="CHEBI:61930"/>
        <dbReference type="EC" id="2.3.1.48"/>
    </reaction>
</comment>
<sequence length="453" mass="53005">MVAHAFCSELNEATAKIVQSYDWQCIDCKSCLVCLSKTDEDKIVICNYCDRGYHTFCCNPLLEHIPEGDWYCDQCSSMPSPPYSPTKQQDEMIKVKLRLTLNPKIKRERKPKTARDQDDELYYKTFGLKLSVAEADIQRGIPSEEDKEKFEKALLLPEKNIATQQELSKISKISFGNYLIDTWYIAPYPEEYNQNDILYICEHCMKYMRSSFITKRHQKKCTVRYPPGNEVYRENKISIFEVDGRKNKIYCQNLCLMAKMFLDHKTLYYDVEPFLFYVMTEVDEYGYHFIGYFSKEKRSAMNYNVSCILTMPIYQRKGYGQFLIDFSYLLSKKEHKAGTPERPLSDLGLLSYRSYWKTTVFKELKLQKGPISIEDISNHTGLTPDDIISTLETNQMLNHDPLNNTYSIIIDPKTIEDHLNHVDQKGYVQVNPTKLTWTPFILSKDRLSQLLSE</sequence>
<dbReference type="FunFam" id="3.30.60.60:FF:000001">
    <property type="entry name" value="Histone acetyltransferase"/>
    <property type="match status" value="1"/>
</dbReference>
<organism evidence="17 18">
    <name type="scientific">Rhizopus oryzae</name>
    <name type="common">Mucormycosis agent</name>
    <name type="synonym">Rhizopus arrhizus var. delemar</name>
    <dbReference type="NCBI Taxonomy" id="64495"/>
    <lineage>
        <taxon>Eukaryota</taxon>
        <taxon>Fungi</taxon>
        <taxon>Fungi incertae sedis</taxon>
        <taxon>Mucoromycota</taxon>
        <taxon>Mucoromycotina</taxon>
        <taxon>Mucoromycetes</taxon>
        <taxon>Mucorales</taxon>
        <taxon>Mucorineae</taxon>
        <taxon>Rhizopodaceae</taxon>
        <taxon>Rhizopus</taxon>
    </lineage>
</organism>
<dbReference type="InterPro" id="IPR050603">
    <property type="entry name" value="MYST_HAT"/>
</dbReference>
<dbReference type="EC" id="2.3.1.48" evidence="3 14"/>
<feature type="active site" description="Proton donor/acceptor" evidence="12">
    <location>
        <position position="341"/>
    </location>
</feature>
<dbReference type="PROSITE" id="PS50016">
    <property type="entry name" value="ZF_PHD_2"/>
    <property type="match status" value="1"/>
</dbReference>
<dbReference type="FunFam" id="1.10.10.10:FF:000022">
    <property type="entry name" value="Histone acetyltransferase"/>
    <property type="match status" value="1"/>
</dbReference>
<keyword evidence="7" id="KW-0862">Zinc</keyword>
<evidence type="ECO:0000256" key="1">
    <source>
        <dbReference type="ARBA" id="ARBA00004123"/>
    </source>
</evidence>
<evidence type="ECO:0000313" key="17">
    <source>
        <dbReference type="EMBL" id="KAG1311344.1"/>
    </source>
</evidence>
<keyword evidence="8" id="KW-0156">Chromatin regulator</keyword>
<dbReference type="GO" id="GO:0005634">
    <property type="term" value="C:nucleus"/>
    <property type="evidence" value="ECO:0007669"/>
    <property type="project" value="UniProtKB-SubCell"/>
</dbReference>
<dbReference type="FunFam" id="3.40.630.30:FF:000001">
    <property type="entry name" value="Histone acetyltransferase"/>
    <property type="match status" value="1"/>
</dbReference>
<dbReference type="EMBL" id="JAANQT010000398">
    <property type="protein sequence ID" value="KAG1311344.1"/>
    <property type="molecule type" value="Genomic_DNA"/>
</dbReference>
<evidence type="ECO:0000256" key="8">
    <source>
        <dbReference type="ARBA" id="ARBA00022853"/>
    </source>
</evidence>
<dbReference type="InterPro" id="IPR040706">
    <property type="entry name" value="Zf-MYST"/>
</dbReference>
<evidence type="ECO:0000256" key="10">
    <source>
        <dbReference type="ARBA" id="ARBA00023242"/>
    </source>
</evidence>
<comment type="similarity">
    <text evidence="2 14">Belongs to the MYST (SAS/MOZ) family.</text>
</comment>
<keyword evidence="6 13" id="KW-0863">Zinc-finger</keyword>
<comment type="caution">
    <text evidence="17">The sequence shown here is derived from an EMBL/GenBank/DDBJ whole genome shotgun (WGS) entry which is preliminary data.</text>
</comment>
<evidence type="ECO:0000256" key="9">
    <source>
        <dbReference type="ARBA" id="ARBA00022990"/>
    </source>
</evidence>
<evidence type="ECO:0000256" key="2">
    <source>
        <dbReference type="ARBA" id="ARBA00010107"/>
    </source>
</evidence>
<dbReference type="SMART" id="SM00249">
    <property type="entry name" value="PHD"/>
    <property type="match status" value="1"/>
</dbReference>
<comment type="function">
    <text evidence="11">Catalytic component of the NuA4 histone acetyltransferase (HAT) complex which is involved in epigenetic transcriptional activation of selected genes principally by acetylation of nucleosomal histones H4, H3, H2B, H2A and H2A variant H2A.Z. Acetylates histone H4 to form H4K5ac, H4K8ac, H4K12ac and H4K16ac, histone H3 to form H3K14ac, and histone H2A to form H2AK4ac and H2AK7ac. The NuA4 complex is involved in the DNA damage response and is required for chromosome segregation. The NuA4 complex plays a direct role in repair of DNA double-strand breaks (DSBs) through homologous recombination. Recruitment to promoters depends on H3K4me. Also acetylates non-histone proteins. In addition to protein acetyltransferase, can use different acyl-CoA substrates, such as 2-hydroxyisobutanoyl-CoA (2-hydroxyisobutyryl-CoA) or (2E)-butenoyl-CoA (crotonyl-CoA), and is able to mediate protein 2-hydroxyisobutyrylation and crotonylation, respectively.</text>
</comment>
<evidence type="ECO:0000256" key="13">
    <source>
        <dbReference type="PROSITE-ProRule" id="PRU00146"/>
    </source>
</evidence>
<evidence type="ECO:0000256" key="4">
    <source>
        <dbReference type="ARBA" id="ARBA00022679"/>
    </source>
</evidence>
<dbReference type="PROSITE" id="PS51726">
    <property type="entry name" value="MYST_HAT"/>
    <property type="match status" value="1"/>
</dbReference>
<dbReference type="Pfam" id="PF17772">
    <property type="entry name" value="zf-MYST"/>
    <property type="match status" value="1"/>
</dbReference>
<gene>
    <name evidence="17" type="ORF">G6F64_003873</name>
</gene>
<dbReference type="GO" id="GO:1990467">
    <property type="term" value="C:NuA3a histone acetyltransferase complex"/>
    <property type="evidence" value="ECO:0007669"/>
    <property type="project" value="TreeGrafter"/>
</dbReference>
<dbReference type="PROSITE" id="PS01359">
    <property type="entry name" value="ZF_PHD_1"/>
    <property type="match status" value="1"/>
</dbReference>
<dbReference type="SUPFAM" id="SSF55729">
    <property type="entry name" value="Acyl-CoA N-acyltransferases (Nat)"/>
    <property type="match status" value="1"/>
</dbReference>
<dbReference type="Proteomes" id="UP000716291">
    <property type="component" value="Unassembled WGS sequence"/>
</dbReference>
<evidence type="ECO:0000256" key="14">
    <source>
        <dbReference type="RuleBase" id="RU361211"/>
    </source>
</evidence>
<name>A0A9P6XDK2_RHIOR</name>
<evidence type="ECO:0000259" key="15">
    <source>
        <dbReference type="PROSITE" id="PS50016"/>
    </source>
</evidence>
<keyword evidence="5" id="KW-0479">Metal-binding</keyword>
<dbReference type="InterPro" id="IPR016181">
    <property type="entry name" value="Acyl_CoA_acyltransferase"/>
</dbReference>
<protein>
    <recommendedName>
        <fullName evidence="3 14">Histone acetyltransferase</fullName>
        <ecNumber evidence="3 14">2.3.1.48</ecNumber>
    </recommendedName>
</protein>
<dbReference type="Gene3D" id="3.30.40.10">
    <property type="entry name" value="Zinc/RING finger domain, C3HC4 (zinc finger)"/>
    <property type="match status" value="1"/>
</dbReference>
<dbReference type="InterPro" id="IPR002717">
    <property type="entry name" value="HAT_MYST-type"/>
</dbReference>